<evidence type="ECO:0000313" key="2">
    <source>
        <dbReference type="Proteomes" id="UP000018936"/>
    </source>
</evidence>
<reference evidence="1 2" key="1">
    <citation type="journal article" date="2013" name="Proc. Natl. Acad. Sci. U.S.A.">
        <title>The king cobra genome reveals dynamic gene evolution and adaptation in the snake venom system.</title>
        <authorList>
            <person name="Vonk F.J."/>
            <person name="Casewell N.R."/>
            <person name="Henkel C.V."/>
            <person name="Heimberg A.M."/>
            <person name="Jansen H.J."/>
            <person name="McCleary R.J."/>
            <person name="Kerkkamp H.M."/>
            <person name="Vos R.A."/>
            <person name="Guerreiro I."/>
            <person name="Calvete J.J."/>
            <person name="Wuster W."/>
            <person name="Woods A.E."/>
            <person name="Logan J.M."/>
            <person name="Harrison R.A."/>
            <person name="Castoe T.A."/>
            <person name="de Koning A.P."/>
            <person name="Pollock D.D."/>
            <person name="Yandell M."/>
            <person name="Calderon D."/>
            <person name="Renjifo C."/>
            <person name="Currier R.B."/>
            <person name="Salgado D."/>
            <person name="Pla D."/>
            <person name="Sanz L."/>
            <person name="Hyder A.S."/>
            <person name="Ribeiro J.M."/>
            <person name="Arntzen J.W."/>
            <person name="van den Thillart G.E."/>
            <person name="Boetzer M."/>
            <person name="Pirovano W."/>
            <person name="Dirks R.P."/>
            <person name="Spaink H.P."/>
            <person name="Duboule D."/>
            <person name="McGlinn E."/>
            <person name="Kini R.M."/>
            <person name="Richardson M.K."/>
        </authorList>
    </citation>
    <scope>NUCLEOTIDE SEQUENCE</scope>
    <source>
        <tissue evidence="1">Blood</tissue>
    </source>
</reference>
<name>V8PE00_OPHHA</name>
<dbReference type="Proteomes" id="UP000018936">
    <property type="component" value="Unassembled WGS sequence"/>
</dbReference>
<dbReference type="AlphaFoldDB" id="V8PE00"/>
<sequence>MLTEPISPCLFCPVFLKGVSAATRTNRPSDACRMAAMKFEYPLEICSHPDRTVPYKRHEKYAIYNASFKRHHDFPKNLQKQLNSEQPGDGNLRLTGSSNRSNPLVLAANPETHCSAEIICTELSFRCFLFIDGDCAVHSYRRNRFQLCTRSISSAVPWGIKLPTSFSAIAGIRALAELLPTR</sequence>
<accession>V8PE00</accession>
<proteinExistence type="predicted"/>
<gene>
    <name evidence="1" type="ORF">L345_01991</name>
</gene>
<protein>
    <submittedName>
        <fullName evidence="1">Uncharacterized protein</fullName>
    </submittedName>
</protein>
<feature type="non-terminal residue" evidence="1">
    <location>
        <position position="1"/>
    </location>
</feature>
<dbReference type="EMBL" id="AZIM01000259">
    <property type="protein sequence ID" value="ETE72181.1"/>
    <property type="molecule type" value="Genomic_DNA"/>
</dbReference>
<evidence type="ECO:0000313" key="1">
    <source>
        <dbReference type="EMBL" id="ETE72181.1"/>
    </source>
</evidence>
<keyword evidence="2" id="KW-1185">Reference proteome</keyword>
<organism evidence="1 2">
    <name type="scientific">Ophiophagus hannah</name>
    <name type="common">King cobra</name>
    <name type="synonym">Naja hannah</name>
    <dbReference type="NCBI Taxonomy" id="8665"/>
    <lineage>
        <taxon>Eukaryota</taxon>
        <taxon>Metazoa</taxon>
        <taxon>Chordata</taxon>
        <taxon>Craniata</taxon>
        <taxon>Vertebrata</taxon>
        <taxon>Euteleostomi</taxon>
        <taxon>Lepidosauria</taxon>
        <taxon>Squamata</taxon>
        <taxon>Bifurcata</taxon>
        <taxon>Unidentata</taxon>
        <taxon>Episquamata</taxon>
        <taxon>Toxicofera</taxon>
        <taxon>Serpentes</taxon>
        <taxon>Colubroidea</taxon>
        <taxon>Elapidae</taxon>
        <taxon>Elapinae</taxon>
        <taxon>Ophiophagus</taxon>
    </lineage>
</organism>
<comment type="caution">
    <text evidence="1">The sequence shown here is derived from an EMBL/GenBank/DDBJ whole genome shotgun (WGS) entry which is preliminary data.</text>
</comment>